<feature type="transmembrane region" description="Helical" evidence="9">
    <location>
        <begin position="161"/>
        <end position="181"/>
    </location>
</feature>
<dbReference type="EMBL" id="VOLQ01000014">
    <property type="protein sequence ID" value="TWX67431.1"/>
    <property type="molecule type" value="Genomic_DNA"/>
</dbReference>
<keyword evidence="2 9" id="KW-0813">Transport</keyword>
<dbReference type="GO" id="GO:0055085">
    <property type="term" value="P:transmembrane transport"/>
    <property type="evidence" value="ECO:0007669"/>
    <property type="project" value="InterPro"/>
</dbReference>
<dbReference type="OrthoDB" id="9805884at2"/>
<dbReference type="CDD" id="cd06261">
    <property type="entry name" value="TM_PBP2"/>
    <property type="match status" value="1"/>
</dbReference>
<evidence type="ECO:0000313" key="12">
    <source>
        <dbReference type="EMBL" id="TWX67431.1"/>
    </source>
</evidence>
<dbReference type="InterPro" id="IPR035906">
    <property type="entry name" value="MetI-like_sf"/>
</dbReference>
<comment type="caution">
    <text evidence="12">The sequence shown here is derived from an EMBL/GenBank/DDBJ whole genome shotgun (WGS) entry which is preliminary data.</text>
</comment>
<dbReference type="PANTHER" id="PTHR43386">
    <property type="entry name" value="OLIGOPEPTIDE TRANSPORT SYSTEM PERMEASE PROTEIN APPC"/>
    <property type="match status" value="1"/>
</dbReference>
<dbReference type="EMBL" id="VOLR01000015">
    <property type="protein sequence ID" value="TWX58379.1"/>
    <property type="molecule type" value="Genomic_DNA"/>
</dbReference>
<dbReference type="Pfam" id="PF12911">
    <property type="entry name" value="OppC_N"/>
    <property type="match status" value="1"/>
</dbReference>
<dbReference type="Proteomes" id="UP000321525">
    <property type="component" value="Unassembled WGS sequence"/>
</dbReference>
<protein>
    <submittedName>
        <fullName evidence="12">ABC transporter permease subunit</fullName>
    </submittedName>
</protein>
<keyword evidence="7 9" id="KW-0472">Membrane</keyword>
<comment type="similarity">
    <text evidence="8">Belongs to the binding-protein-dependent transport system permease family. OppBC subfamily.</text>
</comment>
<dbReference type="Proteomes" id="UP000321917">
    <property type="component" value="Unassembled WGS sequence"/>
</dbReference>
<proteinExistence type="inferred from homology"/>
<comment type="subcellular location">
    <subcellularLocation>
        <location evidence="1">Cell inner membrane</location>
        <topology evidence="1">Multi-pass membrane protein</topology>
    </subcellularLocation>
    <subcellularLocation>
        <location evidence="9">Cell membrane</location>
        <topology evidence="9">Multi-pass membrane protein</topology>
    </subcellularLocation>
</comment>
<evidence type="ECO:0000256" key="8">
    <source>
        <dbReference type="ARBA" id="ARBA00024202"/>
    </source>
</evidence>
<dbReference type="Gene3D" id="1.10.3720.10">
    <property type="entry name" value="MetI-like"/>
    <property type="match status" value="1"/>
</dbReference>
<evidence type="ECO:0000256" key="3">
    <source>
        <dbReference type="ARBA" id="ARBA00022475"/>
    </source>
</evidence>
<reference evidence="12 14" key="1">
    <citation type="submission" date="2019-07" db="EMBL/GenBank/DDBJ databases">
        <title>Genomes of sea-ice associated Colwellia species.</title>
        <authorList>
            <person name="Bowman J.P."/>
        </authorList>
    </citation>
    <scope>NUCLEOTIDE SEQUENCE [LARGE SCALE GENOMIC DNA]</scope>
    <source>
        <strain evidence="11 13">ACAM 607</strain>
        <strain evidence="12 14">IC036</strain>
    </source>
</reference>
<dbReference type="GO" id="GO:0005886">
    <property type="term" value="C:plasma membrane"/>
    <property type="evidence" value="ECO:0007669"/>
    <property type="project" value="UniProtKB-SubCell"/>
</dbReference>
<dbReference type="InterPro" id="IPR000515">
    <property type="entry name" value="MetI-like"/>
</dbReference>
<evidence type="ECO:0000256" key="7">
    <source>
        <dbReference type="ARBA" id="ARBA00023136"/>
    </source>
</evidence>
<evidence type="ECO:0000259" key="10">
    <source>
        <dbReference type="PROSITE" id="PS50928"/>
    </source>
</evidence>
<name>A0A5C6QF87_9GAMM</name>
<sequence>MARDKIYLEEEFPSPLLQLWHNFKVTPVVMIGFSCFIFLTILALFAPFITPYTSVENHLDFLLLPPAWHEDGNVSFLLGTDNLGRDMLSRLMHGTSLTFGLSFVVVLISLGIGVVIGSVSALTSGIKSSFLNHFLDVILSIPSLLLAIVIVAILGPGLSNTLWAIIIVLIPQFVHITRNVVTQEFRKDYVLASRLDGASSFRILYHSVFPNILEKLISQATLAQSAAILDIAALGFLGLGAQIPMAEWGAMLKNGIDLFYIAPWTVYLPGLAILFAVVATNLVGEGMRHALKISKEA</sequence>
<evidence type="ECO:0000313" key="13">
    <source>
        <dbReference type="Proteomes" id="UP000321525"/>
    </source>
</evidence>
<feature type="transmembrane region" description="Helical" evidence="9">
    <location>
        <begin position="28"/>
        <end position="49"/>
    </location>
</feature>
<dbReference type="Pfam" id="PF00528">
    <property type="entry name" value="BPD_transp_1"/>
    <property type="match status" value="1"/>
</dbReference>
<dbReference type="InterPro" id="IPR025966">
    <property type="entry name" value="OppC_N"/>
</dbReference>
<gene>
    <name evidence="11" type="ORF">ESZ26_11860</name>
    <name evidence="12" type="ORF">ESZ27_09095</name>
</gene>
<keyword evidence="6 9" id="KW-1133">Transmembrane helix</keyword>
<evidence type="ECO:0000256" key="6">
    <source>
        <dbReference type="ARBA" id="ARBA00022989"/>
    </source>
</evidence>
<evidence type="ECO:0000256" key="4">
    <source>
        <dbReference type="ARBA" id="ARBA00022519"/>
    </source>
</evidence>
<accession>A0A5C6QF87</accession>
<evidence type="ECO:0000256" key="9">
    <source>
        <dbReference type="RuleBase" id="RU363032"/>
    </source>
</evidence>
<keyword evidence="4" id="KW-0997">Cell inner membrane</keyword>
<keyword evidence="5 9" id="KW-0812">Transmembrane</keyword>
<feature type="domain" description="ABC transmembrane type-1" evidence="10">
    <location>
        <begin position="95"/>
        <end position="284"/>
    </location>
</feature>
<evidence type="ECO:0000256" key="5">
    <source>
        <dbReference type="ARBA" id="ARBA00022692"/>
    </source>
</evidence>
<dbReference type="InterPro" id="IPR050366">
    <property type="entry name" value="BP-dependent_transpt_permease"/>
</dbReference>
<keyword evidence="3" id="KW-1003">Cell membrane</keyword>
<evidence type="ECO:0000313" key="11">
    <source>
        <dbReference type="EMBL" id="TWX58379.1"/>
    </source>
</evidence>
<feature type="transmembrane region" description="Helical" evidence="9">
    <location>
        <begin position="222"/>
        <end position="241"/>
    </location>
</feature>
<evidence type="ECO:0000313" key="14">
    <source>
        <dbReference type="Proteomes" id="UP000321917"/>
    </source>
</evidence>
<feature type="transmembrane region" description="Helical" evidence="9">
    <location>
        <begin position="261"/>
        <end position="283"/>
    </location>
</feature>
<dbReference type="SUPFAM" id="SSF161098">
    <property type="entry name" value="MetI-like"/>
    <property type="match status" value="1"/>
</dbReference>
<feature type="transmembrane region" description="Helical" evidence="9">
    <location>
        <begin position="134"/>
        <end position="155"/>
    </location>
</feature>
<organism evidence="12 14">
    <name type="scientific">Colwellia hornerae</name>
    <dbReference type="NCBI Taxonomy" id="89402"/>
    <lineage>
        <taxon>Bacteria</taxon>
        <taxon>Pseudomonadati</taxon>
        <taxon>Pseudomonadota</taxon>
        <taxon>Gammaproteobacteria</taxon>
        <taxon>Alteromonadales</taxon>
        <taxon>Colwelliaceae</taxon>
        <taxon>Colwellia</taxon>
    </lineage>
</organism>
<keyword evidence="13" id="KW-1185">Reference proteome</keyword>
<dbReference type="PROSITE" id="PS50928">
    <property type="entry name" value="ABC_TM1"/>
    <property type="match status" value="1"/>
</dbReference>
<evidence type="ECO:0000256" key="1">
    <source>
        <dbReference type="ARBA" id="ARBA00004429"/>
    </source>
</evidence>
<feature type="transmembrane region" description="Helical" evidence="9">
    <location>
        <begin position="97"/>
        <end position="122"/>
    </location>
</feature>
<dbReference type="AlphaFoldDB" id="A0A5C6QF87"/>
<dbReference type="PANTHER" id="PTHR43386:SF5">
    <property type="entry name" value="PUTRESCINE EXPORT SYSTEM PERMEASE PROTEIN SAPC"/>
    <property type="match status" value="1"/>
</dbReference>
<dbReference type="PROSITE" id="PS51257">
    <property type="entry name" value="PROKAR_LIPOPROTEIN"/>
    <property type="match status" value="1"/>
</dbReference>
<dbReference type="RefSeq" id="WP_146799724.1">
    <property type="nucleotide sequence ID" value="NZ_VOLP01000014.1"/>
</dbReference>
<evidence type="ECO:0000256" key="2">
    <source>
        <dbReference type="ARBA" id="ARBA00022448"/>
    </source>
</evidence>